<evidence type="ECO:0000313" key="2">
    <source>
        <dbReference type="Proteomes" id="UP000794436"/>
    </source>
</evidence>
<dbReference type="EMBL" id="SPLM01000001">
    <property type="protein sequence ID" value="TMW69135.1"/>
    <property type="molecule type" value="Genomic_DNA"/>
</dbReference>
<evidence type="ECO:0000313" key="1">
    <source>
        <dbReference type="EMBL" id="TMW69135.1"/>
    </source>
</evidence>
<organism evidence="1 2">
    <name type="scientific">Pythium oligandrum</name>
    <name type="common">Mycoparasitic fungus</name>
    <dbReference type="NCBI Taxonomy" id="41045"/>
    <lineage>
        <taxon>Eukaryota</taxon>
        <taxon>Sar</taxon>
        <taxon>Stramenopiles</taxon>
        <taxon>Oomycota</taxon>
        <taxon>Peronosporomycetes</taxon>
        <taxon>Pythiales</taxon>
        <taxon>Pythiaceae</taxon>
        <taxon>Pythium</taxon>
    </lineage>
</organism>
<dbReference type="OrthoDB" id="110967at2759"/>
<sequence>MAMSPSPSASCFSSLDERIAHLQWRKTCNERQIQNTLRSTKQMQERDEFLKAAKNDRHEKKEWRVSVIQDELQKPLPVTTHFFHEMKELEQQLERSRDHTNQRHMTQIKQIQTKLDEREAQLIRKKEFELKKKQLLG</sequence>
<dbReference type="AlphaFoldDB" id="A0A8K1FMA0"/>
<accession>A0A8K1FMA0</accession>
<name>A0A8K1FMA0_PYTOL</name>
<protein>
    <submittedName>
        <fullName evidence="1">Uncharacterized protein</fullName>
    </submittedName>
</protein>
<dbReference type="Proteomes" id="UP000794436">
    <property type="component" value="Unassembled WGS sequence"/>
</dbReference>
<comment type="caution">
    <text evidence="1">The sequence shown here is derived from an EMBL/GenBank/DDBJ whole genome shotgun (WGS) entry which is preliminary data.</text>
</comment>
<reference evidence="1" key="1">
    <citation type="submission" date="2019-03" db="EMBL/GenBank/DDBJ databases">
        <title>Long read genome sequence of the mycoparasitic Pythium oligandrum ATCC 38472 isolated from sugarbeet rhizosphere.</title>
        <authorList>
            <person name="Gaulin E."/>
        </authorList>
    </citation>
    <scope>NUCLEOTIDE SEQUENCE</scope>
    <source>
        <strain evidence="1">ATCC 38472_TT</strain>
    </source>
</reference>
<keyword evidence="2" id="KW-1185">Reference proteome</keyword>
<proteinExistence type="predicted"/>
<gene>
    <name evidence="1" type="ORF">Poli38472_001291</name>
</gene>